<reference evidence="1 2" key="1">
    <citation type="submission" date="2016-05" db="EMBL/GenBank/DDBJ databases">
        <title>First complete genome of the cyanobacterium Cylindrospermopsis raciborskii CS505, containing a circular chromosome and a single extrachromosomal element.</title>
        <authorList>
            <person name="Fuentes J."/>
            <person name="Tamames J."/>
            <person name="Allen E."/>
            <person name="Plominski A."/>
            <person name="Vasquez M."/>
        </authorList>
    </citation>
    <scope>NUCLEOTIDE SEQUENCE [LARGE SCALE GENOMIC DNA]</scope>
    <source>
        <strain evidence="1 2">CS505</strain>
    </source>
</reference>
<accession>A0A853M7A1</accession>
<dbReference type="InterPro" id="IPR040871">
    <property type="entry name" value="HopA1"/>
</dbReference>
<name>A0A853M7A1_9CYAN</name>
<dbReference type="Pfam" id="PF17914">
    <property type="entry name" value="HopA1"/>
    <property type="match status" value="1"/>
</dbReference>
<proteinExistence type="predicted"/>
<dbReference type="EMBL" id="LYXA01000001">
    <property type="protein sequence ID" value="OBU74893.1"/>
    <property type="molecule type" value="Genomic_DNA"/>
</dbReference>
<dbReference type="AlphaFoldDB" id="A0A853M7A1"/>
<comment type="caution">
    <text evidence="1">The sequence shown here is derived from an EMBL/GenBank/DDBJ whole genome shotgun (WGS) entry which is preliminary data.</text>
</comment>
<gene>
    <name evidence="1" type="ORF">A9P98_00205</name>
</gene>
<dbReference type="Proteomes" id="UP000093903">
    <property type="component" value="Unassembled WGS sequence"/>
</dbReference>
<organism evidence="1 2">
    <name type="scientific">Cylindrospermopsis raciborskii CS-505</name>
    <dbReference type="NCBI Taxonomy" id="533240"/>
    <lineage>
        <taxon>Bacteria</taxon>
        <taxon>Bacillati</taxon>
        <taxon>Cyanobacteriota</taxon>
        <taxon>Cyanophyceae</taxon>
        <taxon>Nostocales</taxon>
        <taxon>Aphanizomenonaceae</taxon>
        <taxon>Cylindrospermopsis</taxon>
    </lineage>
</organism>
<sequence length="403" mass="46252">MLSSYQVNNSPINSHLHGLRLNNSPLNSQISQISSSQSSPVSRLDNYHLSVIESLFDIARNIEISADFSIQHPQYQPFAIPSTVAQRFRHNSPDLQQKYLNLLLRNFLHGIYYNGALQPILSTNNQQCGHLLTNGLEPNYKLGVDRNFYQQLHENNHGIGNYDAEWEVLRTEPDGTIAVMKNNLTLYVEPECYLKSNRSPTPGNLIGIWMPKNRLQNGCYIAVGNCNQQHLSHNHNINFYSKKIVKIYFNITPSGAIALMNILTKRLNDASIPFSFEVLYNPISYRRYDTATLHFNCQDYPAIRKILEPTYLETEIYFQPQIPLFTKYLAPGLSLAEEPNQKFSPEESFGMNRCQIIANALLEAWQKGKNAIEERIQIIQQHFASQLIDLHYPYLNPSSQDVY</sequence>
<evidence type="ECO:0000313" key="1">
    <source>
        <dbReference type="EMBL" id="OBU74893.1"/>
    </source>
</evidence>
<dbReference type="RefSeq" id="WP_006278169.1">
    <property type="nucleotide sequence ID" value="NZ_ACYA01000056.1"/>
</dbReference>
<protein>
    <submittedName>
        <fullName evidence="1">Uncharacterized protein</fullName>
    </submittedName>
</protein>
<evidence type="ECO:0000313" key="2">
    <source>
        <dbReference type="Proteomes" id="UP000093903"/>
    </source>
</evidence>